<dbReference type="Proteomes" id="UP000637578">
    <property type="component" value="Unassembled WGS sequence"/>
</dbReference>
<protein>
    <submittedName>
        <fullName evidence="3">SGNH hydrolase</fullName>
    </submittedName>
</protein>
<dbReference type="AlphaFoldDB" id="A0A8J3FT30"/>
<dbReference type="Gene3D" id="3.40.50.1110">
    <property type="entry name" value="SGNH hydrolase"/>
    <property type="match status" value="1"/>
</dbReference>
<dbReference type="RefSeq" id="WP_189055408.1">
    <property type="nucleotide sequence ID" value="NZ_BMMK01000005.1"/>
</dbReference>
<proteinExistence type="predicted"/>
<evidence type="ECO:0000256" key="1">
    <source>
        <dbReference type="SAM" id="SignalP"/>
    </source>
</evidence>
<sequence>MATALAGAVLATPGTAAAAEPAPGPAPVTCSSAGWVGAWAAVPGGPQRFVQEDTNGPSINVDGYPLTLPRAIANESLRMITTPETSGTAVRVHLSNRYGTDPITFANVHVGRQQSGSSLVPGSNKPLTFSGADKVTVPPGQDVVSDPVAITVAPFDKLAVSFHVPQVFHSAPTYHWDGNHTSYLSPPLSGDHAAEENGNAFGDRTSSIYYVDAVDVYAPAGTSAVAVLGDSFTNSVATTADADRRWPDFLTRRLQATPGGSRLSVVDSAISFNFASPGIRPGILGPNLVGIGGPSGVERFRADVASVPGVRAVVVVLGMNDLAFFASADEVIDAYRQIVDQAHRAGLKAIGGTLTPTAGAEGVAFTYGLPGAQANRKQVNDFVRNSGLFDGVVDFAAAVSDPNQPDHWAPGLSPDNVHPNDQGAEREANAIDVAQLQDLAGCH</sequence>
<reference evidence="3" key="2">
    <citation type="submission" date="2020-09" db="EMBL/GenBank/DDBJ databases">
        <authorList>
            <person name="Sun Q."/>
            <person name="Zhou Y."/>
        </authorList>
    </citation>
    <scope>NUCLEOTIDE SEQUENCE</scope>
    <source>
        <strain evidence="3">CGMCC 4.5737</strain>
    </source>
</reference>
<dbReference type="GO" id="GO:0016787">
    <property type="term" value="F:hydrolase activity"/>
    <property type="evidence" value="ECO:0007669"/>
    <property type="project" value="UniProtKB-KW"/>
</dbReference>
<reference evidence="3" key="1">
    <citation type="journal article" date="2014" name="Int. J. Syst. Evol. Microbiol.">
        <title>Complete genome sequence of Corynebacterium casei LMG S-19264T (=DSM 44701T), isolated from a smear-ripened cheese.</title>
        <authorList>
            <consortium name="US DOE Joint Genome Institute (JGI-PGF)"/>
            <person name="Walter F."/>
            <person name="Albersmeier A."/>
            <person name="Kalinowski J."/>
            <person name="Ruckert C."/>
        </authorList>
    </citation>
    <scope>NUCLEOTIDE SEQUENCE</scope>
    <source>
        <strain evidence="3">CGMCC 4.5737</strain>
    </source>
</reference>
<dbReference type="EMBL" id="BMMK01000005">
    <property type="protein sequence ID" value="GGM45426.1"/>
    <property type="molecule type" value="Genomic_DNA"/>
</dbReference>
<feature type="domain" description="SGNH hydrolase-type esterase" evidence="2">
    <location>
        <begin position="227"/>
        <end position="425"/>
    </location>
</feature>
<accession>A0A8J3FT30</accession>
<feature type="chain" id="PRO_5035216056" evidence="1">
    <location>
        <begin position="19"/>
        <end position="443"/>
    </location>
</feature>
<feature type="signal peptide" evidence="1">
    <location>
        <begin position="1"/>
        <end position="18"/>
    </location>
</feature>
<keyword evidence="1" id="KW-0732">Signal</keyword>
<organism evidence="3 4">
    <name type="scientific">Longimycelium tulufanense</name>
    <dbReference type="NCBI Taxonomy" id="907463"/>
    <lineage>
        <taxon>Bacteria</taxon>
        <taxon>Bacillati</taxon>
        <taxon>Actinomycetota</taxon>
        <taxon>Actinomycetes</taxon>
        <taxon>Pseudonocardiales</taxon>
        <taxon>Pseudonocardiaceae</taxon>
        <taxon>Longimycelium</taxon>
    </lineage>
</organism>
<keyword evidence="3" id="KW-0378">Hydrolase</keyword>
<name>A0A8J3FT30_9PSEU</name>
<keyword evidence="4" id="KW-1185">Reference proteome</keyword>
<evidence type="ECO:0000259" key="2">
    <source>
        <dbReference type="Pfam" id="PF13472"/>
    </source>
</evidence>
<gene>
    <name evidence="3" type="ORF">GCM10012275_15590</name>
</gene>
<evidence type="ECO:0000313" key="4">
    <source>
        <dbReference type="Proteomes" id="UP000637578"/>
    </source>
</evidence>
<dbReference type="InterPro" id="IPR036514">
    <property type="entry name" value="SGNH_hydro_sf"/>
</dbReference>
<dbReference type="PANTHER" id="PTHR43784:SF2">
    <property type="entry name" value="GDSL-LIKE LIPASE_ACYLHYDROLASE, PUTATIVE (AFU_ORTHOLOGUE AFUA_2G00820)-RELATED"/>
    <property type="match status" value="1"/>
</dbReference>
<evidence type="ECO:0000313" key="3">
    <source>
        <dbReference type="EMBL" id="GGM45426.1"/>
    </source>
</evidence>
<dbReference type="SUPFAM" id="SSF52266">
    <property type="entry name" value="SGNH hydrolase"/>
    <property type="match status" value="1"/>
</dbReference>
<comment type="caution">
    <text evidence="3">The sequence shown here is derived from an EMBL/GenBank/DDBJ whole genome shotgun (WGS) entry which is preliminary data.</text>
</comment>
<dbReference type="InterPro" id="IPR053140">
    <property type="entry name" value="GDSL_Rv0518-like"/>
</dbReference>
<dbReference type="PANTHER" id="PTHR43784">
    <property type="entry name" value="GDSL-LIKE LIPASE/ACYLHYDROLASE, PUTATIVE (AFU_ORTHOLOGUE AFUA_2G00820)-RELATED"/>
    <property type="match status" value="1"/>
</dbReference>
<dbReference type="InterPro" id="IPR013830">
    <property type="entry name" value="SGNH_hydro"/>
</dbReference>
<dbReference type="Pfam" id="PF13472">
    <property type="entry name" value="Lipase_GDSL_2"/>
    <property type="match status" value="1"/>
</dbReference>